<dbReference type="Proteomes" id="UP000238274">
    <property type="component" value="Unassembled WGS sequence"/>
</dbReference>
<sequence length="70" mass="7721">MIQSHYKRIKNRSLHGSLSKKPHAVGKGADVTDVITNKARLQLVLLASLLSQVNPSQFNFDHPIPGMKST</sequence>
<protein>
    <submittedName>
        <fullName evidence="2">Uncharacterized protein</fullName>
    </submittedName>
</protein>
<proteinExistence type="predicted"/>
<feature type="region of interest" description="Disordered" evidence="1">
    <location>
        <begin position="1"/>
        <end position="27"/>
    </location>
</feature>
<organism evidence="2 3">
    <name type="scientific">Puccinia striiformis</name>
    <dbReference type="NCBI Taxonomy" id="27350"/>
    <lineage>
        <taxon>Eukaryota</taxon>
        <taxon>Fungi</taxon>
        <taxon>Dikarya</taxon>
        <taxon>Basidiomycota</taxon>
        <taxon>Pucciniomycotina</taxon>
        <taxon>Pucciniomycetes</taxon>
        <taxon>Pucciniales</taxon>
        <taxon>Pucciniaceae</taxon>
        <taxon>Puccinia</taxon>
    </lineage>
</organism>
<comment type="caution">
    <text evidence="2">The sequence shown here is derived from an EMBL/GenBank/DDBJ whole genome shotgun (WGS) entry which is preliminary data.</text>
</comment>
<evidence type="ECO:0000313" key="3">
    <source>
        <dbReference type="Proteomes" id="UP000238274"/>
    </source>
</evidence>
<reference evidence="3" key="2">
    <citation type="journal article" date="2018" name="BMC Genomics">
        <title>Genomic insights into host adaptation between the wheat stripe rust pathogen (Puccinia striiformis f. sp. tritici) and the barley stripe rust pathogen (Puccinia striiformis f. sp. hordei).</title>
        <authorList>
            <person name="Xia C."/>
            <person name="Wang M."/>
            <person name="Yin C."/>
            <person name="Cornejo O.E."/>
            <person name="Hulbert S.H."/>
            <person name="Chen X."/>
        </authorList>
    </citation>
    <scope>NUCLEOTIDE SEQUENCE [LARGE SCALE GENOMIC DNA]</scope>
    <source>
        <strain evidence="3">93TX-2</strain>
    </source>
</reference>
<dbReference type="AlphaFoldDB" id="A0A2S4UVC1"/>
<reference evidence="2 3" key="1">
    <citation type="submission" date="2017-12" db="EMBL/GenBank/DDBJ databases">
        <title>Gene loss provides genomic basis for host adaptation in cereal stripe rust fungi.</title>
        <authorList>
            <person name="Xia C."/>
        </authorList>
    </citation>
    <scope>NUCLEOTIDE SEQUENCE [LARGE SCALE GENOMIC DNA]</scope>
    <source>
        <strain evidence="2 3">93TX-2</strain>
    </source>
</reference>
<reference evidence="3" key="3">
    <citation type="journal article" date="2018" name="Mol. Plant Microbe Interact.">
        <title>Genome sequence resources for the wheat stripe rust pathogen (Puccinia striiformis f. sp. tritici) and the barley stripe rust pathogen (Puccinia striiformis f. sp. hordei).</title>
        <authorList>
            <person name="Xia C."/>
            <person name="Wang M."/>
            <person name="Yin C."/>
            <person name="Cornejo O.E."/>
            <person name="Hulbert S.H."/>
            <person name="Chen X."/>
        </authorList>
    </citation>
    <scope>NUCLEOTIDE SEQUENCE [LARGE SCALE GENOMIC DNA]</scope>
    <source>
        <strain evidence="3">93TX-2</strain>
    </source>
</reference>
<dbReference type="VEuPathDB" id="FungiDB:PSHT_12626"/>
<name>A0A2S4UVC1_9BASI</name>
<keyword evidence="3" id="KW-1185">Reference proteome</keyword>
<evidence type="ECO:0000313" key="2">
    <source>
        <dbReference type="EMBL" id="POW01232.1"/>
    </source>
</evidence>
<feature type="compositionally biased region" description="Basic residues" evidence="1">
    <location>
        <begin position="1"/>
        <end position="24"/>
    </location>
</feature>
<accession>A0A2S4UVC1</accession>
<dbReference type="EMBL" id="PKSM01000235">
    <property type="protein sequence ID" value="POW01232.1"/>
    <property type="molecule type" value="Genomic_DNA"/>
</dbReference>
<evidence type="ECO:0000256" key="1">
    <source>
        <dbReference type="SAM" id="MobiDB-lite"/>
    </source>
</evidence>
<gene>
    <name evidence="2" type="ORF">PSHT_12626</name>
</gene>